<dbReference type="PROSITE" id="PS50005">
    <property type="entry name" value="TPR"/>
    <property type="match status" value="3"/>
</dbReference>
<dbReference type="Proteomes" id="UP000228593">
    <property type="component" value="Unassembled WGS sequence"/>
</dbReference>
<dbReference type="RefSeq" id="WP_099916379.1">
    <property type="nucleotide sequence ID" value="NZ_BMHS01000024.1"/>
</dbReference>
<feature type="repeat" description="TPR" evidence="1">
    <location>
        <begin position="40"/>
        <end position="73"/>
    </location>
</feature>
<evidence type="ECO:0000259" key="3">
    <source>
        <dbReference type="Pfam" id="PF13399"/>
    </source>
</evidence>
<keyword evidence="2" id="KW-0732">Signal</keyword>
<evidence type="ECO:0000313" key="5">
    <source>
        <dbReference type="Proteomes" id="UP000228593"/>
    </source>
</evidence>
<feature type="signal peptide" evidence="2">
    <location>
        <begin position="1"/>
        <end position="21"/>
    </location>
</feature>
<gene>
    <name evidence="4" type="ORF">CR103_12785</name>
</gene>
<dbReference type="OrthoDB" id="8702141at2"/>
<dbReference type="Gene3D" id="3.30.70.2390">
    <property type="match status" value="1"/>
</dbReference>
<keyword evidence="1" id="KW-0802">TPR repeat</keyword>
<evidence type="ECO:0000256" key="1">
    <source>
        <dbReference type="PROSITE-ProRule" id="PRU00339"/>
    </source>
</evidence>
<reference evidence="4 5" key="1">
    <citation type="submission" date="2017-10" db="EMBL/GenBank/DDBJ databases">
        <title>Massilia psychrophilum sp. nov., a novel purple-pigmented bacterium isolated from Tianshan glacier, Xinjiang Municipality, China.</title>
        <authorList>
            <person name="Wang H."/>
        </authorList>
    </citation>
    <scope>NUCLEOTIDE SEQUENCE [LARGE SCALE GENOMIC DNA]</scope>
    <source>
        <strain evidence="4 5">JCM 30813</strain>
    </source>
</reference>
<dbReference type="PANTHER" id="PTHR12558">
    <property type="entry name" value="CELL DIVISION CYCLE 16,23,27"/>
    <property type="match status" value="1"/>
</dbReference>
<protein>
    <recommendedName>
        <fullName evidence="3">LytR/CpsA/Psr regulator C-terminal domain-containing protein</fullName>
    </recommendedName>
</protein>
<sequence>MRPTVKYLSSACAGALLFACADIGPRGALPAQPAQLAGSPDDAYVLGRQQHLANRYPAAIASYQAALRLDPRHVNATNGLATLYAEQGNFPTAIALWRALTDPSTAPSGPGAAFLYSNLGYAHLLNGDYQQAVAALERACVLDPLNYRAWRHLGSSLEKLGQTERAQLMFKQASTLKQHDFKADYALVKRGGAAPVADGVAAATVTTAAADSWAATEVRQSANGMFELRRTPPPAAVAAKPVPVAAVMSAPAVAAVEQNKPEPALAVAVSAAAAAAGDEITWLEIRNGNGITGMARSLARKMGDTSLRVVRLSNEKGFNVERTRIEYQAGFREAATRLAERFGHADVTEVASCNNADMRLVIGRDLVRSKAEARLLIKAALARAARAG</sequence>
<evidence type="ECO:0000313" key="4">
    <source>
        <dbReference type="EMBL" id="PIL39356.1"/>
    </source>
</evidence>
<comment type="caution">
    <text evidence="4">The sequence shown here is derived from an EMBL/GenBank/DDBJ whole genome shotgun (WGS) entry which is preliminary data.</text>
</comment>
<proteinExistence type="predicted"/>
<dbReference type="AlphaFoldDB" id="A0A2G8SZZ7"/>
<accession>A0A2G8SZZ7</accession>
<dbReference type="Pfam" id="PF13399">
    <property type="entry name" value="LytR_C"/>
    <property type="match status" value="1"/>
</dbReference>
<feature type="repeat" description="TPR" evidence="1">
    <location>
        <begin position="113"/>
        <end position="146"/>
    </location>
</feature>
<feature type="chain" id="PRO_5013681451" description="LytR/CpsA/Psr regulator C-terminal domain-containing protein" evidence="2">
    <location>
        <begin position="22"/>
        <end position="388"/>
    </location>
</feature>
<dbReference type="SUPFAM" id="SSF48452">
    <property type="entry name" value="TPR-like"/>
    <property type="match status" value="1"/>
</dbReference>
<dbReference type="PANTHER" id="PTHR12558:SF33">
    <property type="entry name" value="BLL7664 PROTEIN"/>
    <property type="match status" value="1"/>
</dbReference>
<dbReference type="PROSITE" id="PS51257">
    <property type="entry name" value="PROKAR_LIPOPROTEIN"/>
    <property type="match status" value="1"/>
</dbReference>
<organism evidence="4 5">
    <name type="scientific">Massilia psychrophila</name>
    <dbReference type="NCBI Taxonomy" id="1603353"/>
    <lineage>
        <taxon>Bacteria</taxon>
        <taxon>Pseudomonadati</taxon>
        <taxon>Pseudomonadota</taxon>
        <taxon>Betaproteobacteria</taxon>
        <taxon>Burkholderiales</taxon>
        <taxon>Oxalobacteraceae</taxon>
        <taxon>Telluria group</taxon>
        <taxon>Massilia</taxon>
    </lineage>
</organism>
<evidence type="ECO:0000256" key="2">
    <source>
        <dbReference type="SAM" id="SignalP"/>
    </source>
</evidence>
<dbReference type="EMBL" id="PDOB01000019">
    <property type="protein sequence ID" value="PIL39356.1"/>
    <property type="molecule type" value="Genomic_DNA"/>
</dbReference>
<dbReference type="InterPro" id="IPR019734">
    <property type="entry name" value="TPR_rpt"/>
</dbReference>
<feature type="domain" description="LytR/CpsA/Psr regulator C-terminal" evidence="3">
    <location>
        <begin position="284"/>
        <end position="365"/>
    </location>
</feature>
<name>A0A2G8SZZ7_9BURK</name>
<dbReference type="InterPro" id="IPR027381">
    <property type="entry name" value="LytR/CpsA/Psr_C"/>
</dbReference>
<dbReference type="SMART" id="SM00028">
    <property type="entry name" value="TPR"/>
    <property type="match status" value="3"/>
</dbReference>
<keyword evidence="5" id="KW-1185">Reference proteome</keyword>
<dbReference type="Pfam" id="PF13432">
    <property type="entry name" value="TPR_16"/>
    <property type="match status" value="2"/>
</dbReference>
<dbReference type="Gene3D" id="1.25.40.10">
    <property type="entry name" value="Tetratricopeptide repeat domain"/>
    <property type="match status" value="2"/>
</dbReference>
<feature type="repeat" description="TPR" evidence="1">
    <location>
        <begin position="147"/>
        <end position="180"/>
    </location>
</feature>
<dbReference type="InterPro" id="IPR011990">
    <property type="entry name" value="TPR-like_helical_dom_sf"/>
</dbReference>